<sequence length="70" mass="8093">MSRPSVCPFRSNGGRKKGAERLQRLSLKGSRCRKKKKRKKRSGFVVCVLQLTIVYRSPTRYRSPPVAFPR</sequence>
<gene>
    <name evidence="2" type="ORF">F2P81_004094</name>
</gene>
<accession>A0A6A4T8T3</accession>
<evidence type="ECO:0000256" key="1">
    <source>
        <dbReference type="SAM" id="MobiDB-lite"/>
    </source>
</evidence>
<reference evidence="2 3" key="1">
    <citation type="submission" date="2019-06" db="EMBL/GenBank/DDBJ databases">
        <title>Draft genomes of female and male turbot (Scophthalmus maximus).</title>
        <authorList>
            <person name="Xu H."/>
            <person name="Xu X.-W."/>
            <person name="Shao C."/>
            <person name="Chen S."/>
        </authorList>
    </citation>
    <scope>NUCLEOTIDE SEQUENCE [LARGE SCALE GENOMIC DNA]</scope>
    <source>
        <strain evidence="2">Ysfricsl-2016a</strain>
        <tissue evidence="2">Blood</tissue>
    </source>
</reference>
<dbReference type="EMBL" id="VEVO01000004">
    <property type="protein sequence ID" value="KAF0042757.1"/>
    <property type="molecule type" value="Genomic_DNA"/>
</dbReference>
<protein>
    <submittedName>
        <fullName evidence="2">Uncharacterized protein</fullName>
    </submittedName>
</protein>
<feature type="region of interest" description="Disordered" evidence="1">
    <location>
        <begin position="1"/>
        <end position="36"/>
    </location>
</feature>
<dbReference type="Proteomes" id="UP000438429">
    <property type="component" value="Unassembled WGS sequence"/>
</dbReference>
<evidence type="ECO:0000313" key="2">
    <source>
        <dbReference type="EMBL" id="KAF0042757.1"/>
    </source>
</evidence>
<organism evidence="2 3">
    <name type="scientific">Scophthalmus maximus</name>
    <name type="common">Turbot</name>
    <name type="synonym">Psetta maxima</name>
    <dbReference type="NCBI Taxonomy" id="52904"/>
    <lineage>
        <taxon>Eukaryota</taxon>
        <taxon>Metazoa</taxon>
        <taxon>Chordata</taxon>
        <taxon>Craniata</taxon>
        <taxon>Vertebrata</taxon>
        <taxon>Euteleostomi</taxon>
        <taxon>Actinopterygii</taxon>
        <taxon>Neopterygii</taxon>
        <taxon>Teleostei</taxon>
        <taxon>Neoteleostei</taxon>
        <taxon>Acanthomorphata</taxon>
        <taxon>Carangaria</taxon>
        <taxon>Pleuronectiformes</taxon>
        <taxon>Pleuronectoidei</taxon>
        <taxon>Scophthalmidae</taxon>
        <taxon>Scophthalmus</taxon>
    </lineage>
</organism>
<proteinExistence type="predicted"/>
<name>A0A6A4T8T3_SCOMX</name>
<comment type="caution">
    <text evidence="2">The sequence shown here is derived from an EMBL/GenBank/DDBJ whole genome shotgun (WGS) entry which is preliminary data.</text>
</comment>
<dbReference type="AlphaFoldDB" id="A0A6A4T8T3"/>
<evidence type="ECO:0000313" key="3">
    <source>
        <dbReference type="Proteomes" id="UP000438429"/>
    </source>
</evidence>